<feature type="non-terminal residue" evidence="1">
    <location>
        <position position="1"/>
    </location>
</feature>
<accession>A0A0B2NQD4</accession>
<dbReference type="PANTHER" id="PTHR47294:SF3">
    <property type="entry name" value="OS08G0431150 PROTEIN"/>
    <property type="match status" value="1"/>
</dbReference>
<name>A0A0B2NQD4_GLYSO</name>
<proteinExistence type="predicted"/>
<organism evidence="1">
    <name type="scientific">Glycine soja</name>
    <name type="common">Wild soybean</name>
    <dbReference type="NCBI Taxonomy" id="3848"/>
    <lineage>
        <taxon>Eukaryota</taxon>
        <taxon>Viridiplantae</taxon>
        <taxon>Streptophyta</taxon>
        <taxon>Embryophyta</taxon>
        <taxon>Tracheophyta</taxon>
        <taxon>Spermatophyta</taxon>
        <taxon>Magnoliopsida</taxon>
        <taxon>eudicotyledons</taxon>
        <taxon>Gunneridae</taxon>
        <taxon>Pentapetalae</taxon>
        <taxon>rosids</taxon>
        <taxon>fabids</taxon>
        <taxon>Fabales</taxon>
        <taxon>Fabaceae</taxon>
        <taxon>Papilionoideae</taxon>
        <taxon>50 kb inversion clade</taxon>
        <taxon>NPAAA clade</taxon>
        <taxon>indigoferoid/millettioid clade</taxon>
        <taxon>Phaseoleae</taxon>
        <taxon>Glycine</taxon>
        <taxon>Glycine subgen. Soja</taxon>
    </lineage>
</organism>
<protein>
    <submittedName>
        <fullName evidence="1">Uncharacterized protein</fullName>
    </submittedName>
</protein>
<sequence length="80" mass="9577">YFCMVMRINIDYNGCYRKVKRALLDMPKVDTHLLEKNQTKVVVCGRFIPHDVAIKIRIKINDRIEILDLQFIFSLILFIY</sequence>
<dbReference type="Gene3D" id="3.30.70.100">
    <property type="match status" value="1"/>
</dbReference>
<gene>
    <name evidence="1" type="ORF">glysoja_049872</name>
</gene>
<reference evidence="1" key="1">
    <citation type="submission" date="2014-07" db="EMBL/GenBank/DDBJ databases">
        <title>Identification of a novel salt tolerance gene in wild soybean by whole-genome sequencing.</title>
        <authorList>
            <person name="Lam H.-M."/>
            <person name="Qi X."/>
            <person name="Li M.-W."/>
            <person name="Liu X."/>
            <person name="Xie M."/>
            <person name="Ni M."/>
            <person name="Xu X."/>
        </authorList>
    </citation>
    <scope>NUCLEOTIDE SEQUENCE [LARGE SCALE GENOMIC DNA]</scope>
    <source>
        <tissue evidence="1">Root</tissue>
    </source>
</reference>
<feature type="non-terminal residue" evidence="1">
    <location>
        <position position="80"/>
    </location>
</feature>
<dbReference type="AlphaFoldDB" id="A0A0B2NQD4"/>
<dbReference type="EMBL" id="KN671881">
    <property type="protein sequence ID" value="KHM99260.1"/>
    <property type="molecule type" value="Genomic_DNA"/>
</dbReference>
<dbReference type="PANTHER" id="PTHR47294">
    <property type="entry name" value="OS08G0431150 PROTEIN"/>
    <property type="match status" value="1"/>
</dbReference>
<evidence type="ECO:0000313" key="1">
    <source>
        <dbReference type="EMBL" id="KHM99260.1"/>
    </source>
</evidence>
<dbReference type="Proteomes" id="UP000053555">
    <property type="component" value="Unassembled WGS sequence"/>
</dbReference>